<evidence type="ECO:0000259" key="2">
    <source>
        <dbReference type="PROSITE" id="PS51464"/>
    </source>
</evidence>
<comment type="caution">
    <text evidence="3">The sequence shown here is derived from an EMBL/GenBank/DDBJ whole genome shotgun (WGS) entry which is preliminary data.</text>
</comment>
<dbReference type="PANTHER" id="PTHR30390:SF7">
    <property type="entry name" value="PHOSPHOHEPTOSE ISOMERASE"/>
    <property type="match status" value="1"/>
</dbReference>
<dbReference type="HAMAP" id="MF_01240">
    <property type="entry name" value="UPF0309"/>
    <property type="match status" value="1"/>
</dbReference>
<dbReference type="CDD" id="cd05013">
    <property type="entry name" value="SIS_RpiR"/>
    <property type="match status" value="1"/>
</dbReference>
<dbReference type="GO" id="GO:0097367">
    <property type="term" value="F:carbohydrate derivative binding"/>
    <property type="evidence" value="ECO:0007669"/>
    <property type="project" value="InterPro"/>
</dbReference>
<evidence type="ECO:0000313" key="3">
    <source>
        <dbReference type="EMBL" id="OIJ22393.1"/>
    </source>
</evidence>
<name>A0A1S2MD82_9BACI</name>
<reference evidence="3 4" key="1">
    <citation type="submission" date="2016-10" db="EMBL/GenBank/DDBJ databases">
        <title>Draft genome sequences of four alkaliphilic bacteria belonging to the Anaerobacillus genus.</title>
        <authorList>
            <person name="Bassil N.M."/>
            <person name="Lloyd J.R."/>
        </authorList>
    </citation>
    <scope>NUCLEOTIDE SEQUENCE [LARGE SCALE GENOMIC DNA]</scope>
    <source>
        <strain evidence="3 4">DSM 22531</strain>
    </source>
</reference>
<comment type="similarity">
    <text evidence="1">Belongs to the UPF0309 family.</text>
</comment>
<dbReference type="SUPFAM" id="SSF53697">
    <property type="entry name" value="SIS domain"/>
    <property type="match status" value="1"/>
</dbReference>
<keyword evidence="4" id="KW-1185">Reference proteome</keyword>
<dbReference type="Pfam" id="PF13580">
    <property type="entry name" value="SIS_2"/>
    <property type="match status" value="1"/>
</dbReference>
<dbReference type="NCBIfam" id="NF002805">
    <property type="entry name" value="PRK02947.1"/>
    <property type="match status" value="1"/>
</dbReference>
<dbReference type="InterPro" id="IPR022951">
    <property type="entry name" value="UPF0309"/>
</dbReference>
<dbReference type="AlphaFoldDB" id="A0A1S2MD82"/>
<gene>
    <name evidence="3" type="ORF">BKP45_07085</name>
</gene>
<evidence type="ECO:0000313" key="4">
    <source>
        <dbReference type="Proteomes" id="UP000180057"/>
    </source>
</evidence>
<proteinExistence type="inferred from homology"/>
<dbReference type="InterPro" id="IPR046348">
    <property type="entry name" value="SIS_dom_sf"/>
</dbReference>
<accession>A0A1S2MD82</accession>
<protein>
    <recommendedName>
        <fullName evidence="1">UPF0309 protein BKP45_07085</fullName>
    </recommendedName>
</protein>
<sequence length="243" mass="26993">MITQYFENIHKLLYTVEQNEKAKLYLAAEKIATGIQNDGIVYLFGCGHSHLLTEEVFYRAGGLVPISPIFVEELMLHKGALRSSSLERKNDYAKSFMNEIKINSNDVMIVISTSGRNPVPIDVALYGKEKGAFVIGISSETYSKSQKSKHTTGKYLCDTVDLHIDNHSVKGDALVTHHMSSVAFGPSSTVIGAAILNSIMVEAIKVMLENGYEAPVFKSGNLEHADEYNLQLIKKYKERISLF</sequence>
<dbReference type="Proteomes" id="UP000180057">
    <property type="component" value="Unassembled WGS sequence"/>
</dbReference>
<dbReference type="OrthoDB" id="9805185at2"/>
<dbReference type="InterPro" id="IPR035472">
    <property type="entry name" value="RpiR-like_SIS"/>
</dbReference>
<dbReference type="GO" id="GO:1901135">
    <property type="term" value="P:carbohydrate derivative metabolic process"/>
    <property type="evidence" value="ECO:0007669"/>
    <property type="project" value="InterPro"/>
</dbReference>
<dbReference type="RefSeq" id="WP_071388948.1">
    <property type="nucleotide sequence ID" value="NZ_MLQS01000001.1"/>
</dbReference>
<evidence type="ECO:0000256" key="1">
    <source>
        <dbReference type="HAMAP-Rule" id="MF_01240"/>
    </source>
</evidence>
<feature type="domain" description="SIS" evidence="2">
    <location>
        <begin position="31"/>
        <end position="212"/>
    </location>
</feature>
<organism evidence="3 4">
    <name type="scientific">Anaerobacillus alkalidiazotrophicus</name>
    <dbReference type="NCBI Taxonomy" id="472963"/>
    <lineage>
        <taxon>Bacteria</taxon>
        <taxon>Bacillati</taxon>
        <taxon>Bacillota</taxon>
        <taxon>Bacilli</taxon>
        <taxon>Bacillales</taxon>
        <taxon>Bacillaceae</taxon>
        <taxon>Anaerobacillus</taxon>
    </lineage>
</organism>
<dbReference type="InterPro" id="IPR050099">
    <property type="entry name" value="SIS_GmhA/DiaA_subfam"/>
</dbReference>
<dbReference type="STRING" id="472963.BKP45_07085"/>
<dbReference type="InterPro" id="IPR001347">
    <property type="entry name" value="SIS_dom"/>
</dbReference>
<dbReference type="PANTHER" id="PTHR30390">
    <property type="entry name" value="SEDOHEPTULOSE 7-PHOSPHATE ISOMERASE / DNAA INITIATOR-ASSOCIATING FACTOR FOR REPLICATION INITIATION"/>
    <property type="match status" value="1"/>
</dbReference>
<dbReference type="Gene3D" id="3.40.50.10490">
    <property type="entry name" value="Glucose-6-phosphate isomerase like protein, domain 1"/>
    <property type="match status" value="1"/>
</dbReference>
<dbReference type="PROSITE" id="PS51464">
    <property type="entry name" value="SIS"/>
    <property type="match status" value="1"/>
</dbReference>
<dbReference type="EMBL" id="MLQS01000001">
    <property type="protein sequence ID" value="OIJ22393.1"/>
    <property type="molecule type" value="Genomic_DNA"/>
</dbReference>